<dbReference type="EMBL" id="JALJOV010000096">
    <property type="protein sequence ID" value="KAK9867300.1"/>
    <property type="molecule type" value="Genomic_DNA"/>
</dbReference>
<dbReference type="InterPro" id="IPR019734">
    <property type="entry name" value="TPR_rpt"/>
</dbReference>
<dbReference type="SUPFAM" id="SSF48452">
    <property type="entry name" value="TPR-like"/>
    <property type="match status" value="1"/>
</dbReference>
<reference evidence="1 2" key="1">
    <citation type="journal article" date="2024" name="Nat. Commun.">
        <title>Phylogenomics reveals the evolutionary origins of lichenization in chlorophyte algae.</title>
        <authorList>
            <person name="Puginier C."/>
            <person name="Libourel C."/>
            <person name="Otte J."/>
            <person name="Skaloud P."/>
            <person name="Haon M."/>
            <person name="Grisel S."/>
            <person name="Petersen M."/>
            <person name="Berrin J.G."/>
            <person name="Delaux P.M."/>
            <person name="Dal Grande F."/>
            <person name="Keller J."/>
        </authorList>
    </citation>
    <scope>NUCLEOTIDE SEQUENCE [LARGE SCALE GENOMIC DNA]</scope>
    <source>
        <strain evidence="1 2">SAG 2523</strain>
    </source>
</reference>
<name>A0AAW1TEK5_9CHLO</name>
<dbReference type="Gene3D" id="1.25.40.10">
    <property type="entry name" value="Tetratricopeptide repeat domain"/>
    <property type="match status" value="2"/>
</dbReference>
<protein>
    <submittedName>
        <fullName evidence="1">Uncharacterized protein</fullName>
    </submittedName>
</protein>
<accession>A0AAW1TEK5</accession>
<comment type="caution">
    <text evidence="1">The sequence shown here is derived from an EMBL/GenBank/DDBJ whole genome shotgun (WGS) entry which is preliminary data.</text>
</comment>
<evidence type="ECO:0000313" key="1">
    <source>
        <dbReference type="EMBL" id="KAK9867300.1"/>
    </source>
</evidence>
<dbReference type="Proteomes" id="UP001485043">
    <property type="component" value="Unassembled WGS sequence"/>
</dbReference>
<sequence>MQATFQGNVEEVTHELVGLVANEITSDWNQFTDPAQCLAALRQGSPRQAVEYADLALKRYKMQCPNAHTKAKALYRKGAALIAWEQPELAVATLQQAVQLSDGSLSISAALQEALQRVSSGWLAEHWSTLIEDAEKPAALSRRDGRLLRRIPAPANLDRSQLANALQRALASHQDLQSHAGKLLATAGGKKPGRGPVTLMRGFAYLAAGNAEQAVKDARTAQAYGPAADGQSSWPEAWALLARGLERQEDYTAAGLAAAQAQRLAGSSQEFQEDVERIMRRMPTGHADALEEGGVEGLSRQLAVEKEEAKPEFLKKRPKYYYYYRWMKERITEHCQELPAPVMDKLLTMDAGELDLLLQHETAIKSKAQHLEEVLQDEGAKFLETYPVPMLTWEEVKALKGPGLVGLGAPGGAPIGASDVPSRTNMLQGIPDNDFEVLEDRSGARLIEAKTDYEDLEAIE</sequence>
<evidence type="ECO:0000313" key="2">
    <source>
        <dbReference type="Proteomes" id="UP001485043"/>
    </source>
</evidence>
<keyword evidence="2" id="KW-1185">Reference proteome</keyword>
<gene>
    <name evidence="1" type="ORF">WJX84_009272</name>
</gene>
<dbReference type="SMART" id="SM00028">
    <property type="entry name" value="TPR"/>
    <property type="match status" value="3"/>
</dbReference>
<proteinExistence type="predicted"/>
<organism evidence="1 2">
    <name type="scientific">Apatococcus fuscideae</name>
    <dbReference type="NCBI Taxonomy" id="2026836"/>
    <lineage>
        <taxon>Eukaryota</taxon>
        <taxon>Viridiplantae</taxon>
        <taxon>Chlorophyta</taxon>
        <taxon>core chlorophytes</taxon>
        <taxon>Trebouxiophyceae</taxon>
        <taxon>Chlorellales</taxon>
        <taxon>Chlorellaceae</taxon>
        <taxon>Apatococcus</taxon>
    </lineage>
</organism>
<dbReference type="AlphaFoldDB" id="A0AAW1TEK5"/>
<dbReference type="InterPro" id="IPR011990">
    <property type="entry name" value="TPR-like_helical_dom_sf"/>
</dbReference>